<proteinExistence type="predicted"/>
<accession>A0A518DYS3</accession>
<sequence length="72" mass="8089">MNDAPSGPEHPAEILGRRVLGVCPVCEGEGLLWDCDDETHWADRCEHCNCLGYLLDLRLPKEPPSDQEEIPF</sequence>
<evidence type="ECO:0000313" key="2">
    <source>
        <dbReference type="Proteomes" id="UP000317648"/>
    </source>
</evidence>
<dbReference type="EMBL" id="CP036433">
    <property type="protein sequence ID" value="QDU96988.1"/>
    <property type="molecule type" value="Genomic_DNA"/>
</dbReference>
<name>A0A518DYS3_9BACT</name>
<dbReference type="OrthoDB" id="287727at2"/>
<dbReference type="KEGG" id="lcre:Pla8534_48130"/>
<dbReference type="Proteomes" id="UP000317648">
    <property type="component" value="Chromosome"/>
</dbReference>
<dbReference type="RefSeq" id="WP_145055750.1">
    <property type="nucleotide sequence ID" value="NZ_CP036433.1"/>
</dbReference>
<gene>
    <name evidence="1" type="ORF">Pla8534_48130</name>
</gene>
<dbReference type="AlphaFoldDB" id="A0A518DYS3"/>
<evidence type="ECO:0000313" key="1">
    <source>
        <dbReference type="EMBL" id="QDU96988.1"/>
    </source>
</evidence>
<keyword evidence="2" id="KW-1185">Reference proteome</keyword>
<organism evidence="1 2">
    <name type="scientific">Lignipirellula cremea</name>
    <dbReference type="NCBI Taxonomy" id="2528010"/>
    <lineage>
        <taxon>Bacteria</taxon>
        <taxon>Pseudomonadati</taxon>
        <taxon>Planctomycetota</taxon>
        <taxon>Planctomycetia</taxon>
        <taxon>Pirellulales</taxon>
        <taxon>Pirellulaceae</taxon>
        <taxon>Lignipirellula</taxon>
    </lineage>
</organism>
<reference evidence="1 2" key="1">
    <citation type="submission" date="2019-02" db="EMBL/GenBank/DDBJ databases">
        <title>Deep-cultivation of Planctomycetes and their phenomic and genomic characterization uncovers novel biology.</title>
        <authorList>
            <person name="Wiegand S."/>
            <person name="Jogler M."/>
            <person name="Boedeker C."/>
            <person name="Pinto D."/>
            <person name="Vollmers J."/>
            <person name="Rivas-Marin E."/>
            <person name="Kohn T."/>
            <person name="Peeters S.H."/>
            <person name="Heuer A."/>
            <person name="Rast P."/>
            <person name="Oberbeckmann S."/>
            <person name="Bunk B."/>
            <person name="Jeske O."/>
            <person name="Meyerdierks A."/>
            <person name="Storesund J.E."/>
            <person name="Kallscheuer N."/>
            <person name="Luecker S."/>
            <person name="Lage O.M."/>
            <person name="Pohl T."/>
            <person name="Merkel B.J."/>
            <person name="Hornburger P."/>
            <person name="Mueller R.-W."/>
            <person name="Bruemmer F."/>
            <person name="Labrenz M."/>
            <person name="Spormann A.M."/>
            <person name="Op den Camp H."/>
            <person name="Overmann J."/>
            <person name="Amann R."/>
            <person name="Jetten M.S.M."/>
            <person name="Mascher T."/>
            <person name="Medema M.H."/>
            <person name="Devos D.P."/>
            <person name="Kaster A.-K."/>
            <person name="Ovreas L."/>
            <person name="Rohde M."/>
            <person name="Galperin M.Y."/>
            <person name="Jogler C."/>
        </authorList>
    </citation>
    <scope>NUCLEOTIDE SEQUENCE [LARGE SCALE GENOMIC DNA]</scope>
    <source>
        <strain evidence="1 2">Pla85_3_4</strain>
    </source>
</reference>
<protein>
    <submittedName>
        <fullName evidence="1">Uncharacterized protein</fullName>
    </submittedName>
</protein>